<dbReference type="KEGG" id="bgok:Pr1d_21020"/>
<keyword evidence="5" id="KW-1185">Reference proteome</keyword>
<name>A0A5B9Q762_9BACT</name>
<organism evidence="4 5">
    <name type="scientific">Bythopirellula goksoeyrii</name>
    <dbReference type="NCBI Taxonomy" id="1400387"/>
    <lineage>
        <taxon>Bacteria</taxon>
        <taxon>Pseudomonadati</taxon>
        <taxon>Planctomycetota</taxon>
        <taxon>Planctomycetia</taxon>
        <taxon>Pirellulales</taxon>
        <taxon>Lacipirellulaceae</taxon>
        <taxon>Bythopirellula</taxon>
    </lineage>
</organism>
<dbReference type="EMBL" id="CP042913">
    <property type="protein sequence ID" value="QEG34817.1"/>
    <property type="molecule type" value="Genomic_DNA"/>
</dbReference>
<reference evidence="4 5" key="1">
    <citation type="submission" date="2019-08" db="EMBL/GenBank/DDBJ databases">
        <title>Deep-cultivation of Planctomycetes and their phenomic and genomic characterization uncovers novel biology.</title>
        <authorList>
            <person name="Wiegand S."/>
            <person name="Jogler M."/>
            <person name="Boedeker C."/>
            <person name="Pinto D."/>
            <person name="Vollmers J."/>
            <person name="Rivas-Marin E."/>
            <person name="Kohn T."/>
            <person name="Peeters S.H."/>
            <person name="Heuer A."/>
            <person name="Rast P."/>
            <person name="Oberbeckmann S."/>
            <person name="Bunk B."/>
            <person name="Jeske O."/>
            <person name="Meyerdierks A."/>
            <person name="Storesund J.E."/>
            <person name="Kallscheuer N."/>
            <person name="Luecker S."/>
            <person name="Lage O.M."/>
            <person name="Pohl T."/>
            <person name="Merkel B.J."/>
            <person name="Hornburger P."/>
            <person name="Mueller R.-W."/>
            <person name="Bruemmer F."/>
            <person name="Labrenz M."/>
            <person name="Spormann A.M."/>
            <person name="Op den Camp H."/>
            <person name="Overmann J."/>
            <person name="Amann R."/>
            <person name="Jetten M.S.M."/>
            <person name="Mascher T."/>
            <person name="Medema M.H."/>
            <person name="Devos D.P."/>
            <person name="Kaster A.-K."/>
            <person name="Ovreas L."/>
            <person name="Rohde M."/>
            <person name="Galperin M.Y."/>
            <person name="Jogler C."/>
        </authorList>
    </citation>
    <scope>NUCLEOTIDE SEQUENCE [LARGE SCALE GENOMIC DNA]</scope>
    <source>
        <strain evidence="4 5">Pr1d</strain>
    </source>
</reference>
<accession>A0A5B9Q762</accession>
<dbReference type="Proteomes" id="UP000323917">
    <property type="component" value="Chromosome"/>
</dbReference>
<protein>
    <submittedName>
        <fullName evidence="4">General stress protein A</fullName>
    </submittedName>
</protein>
<dbReference type="Gene3D" id="3.90.550.10">
    <property type="entry name" value="Spore Coat Polysaccharide Biosynthesis Protein SpsA, Chain A"/>
    <property type="match status" value="1"/>
</dbReference>
<dbReference type="GO" id="GO:0016757">
    <property type="term" value="F:glycosyltransferase activity"/>
    <property type="evidence" value="ECO:0007669"/>
    <property type="project" value="UniProtKB-KW"/>
</dbReference>
<dbReference type="InterPro" id="IPR050748">
    <property type="entry name" value="Glycosyltrans_8_dom-fam"/>
</dbReference>
<dbReference type="PANTHER" id="PTHR13778">
    <property type="entry name" value="GLYCOSYLTRANSFERASE 8 DOMAIN-CONTAINING PROTEIN"/>
    <property type="match status" value="1"/>
</dbReference>
<evidence type="ECO:0000256" key="3">
    <source>
        <dbReference type="ARBA" id="ARBA00022723"/>
    </source>
</evidence>
<keyword evidence="3" id="KW-0479">Metal-binding</keyword>
<dbReference type="SUPFAM" id="SSF53448">
    <property type="entry name" value="Nucleotide-diphospho-sugar transferases"/>
    <property type="match status" value="1"/>
</dbReference>
<dbReference type="InterPro" id="IPR002495">
    <property type="entry name" value="Glyco_trans_8"/>
</dbReference>
<sequence length="336" mass="38717">MPRSIRGLRRIQLRVKDLCRKKSIDRLTGETVLEKNHQPSPPDTTLVYAVDQRNAYAMMISLSSALEQSNGLAGVCVLYSGNDQERVSRHLQRTCGEISFRLINAIDELQRLKGRALPLGTIGDVAYLKFLVPEFVETPRAVFLDADTIVLSDLRGLYEQALHGRPVGAVQDWLVPTVLCQNSPIRDYLDQVDDQPYLNSGVMVMDIERLRRLDLLSEAAKYRGIKVRYSDQDLYNLLLMGNWTAVDPVWNYPIDSTLVEVSRREQHDQLWSERKICHYMGTKKPWIFPFNIRSANRDFVACRQRSSLRYWIPTPLSPSSLRYYAGYARRKFGNEF</sequence>
<dbReference type="AlphaFoldDB" id="A0A5B9Q762"/>
<evidence type="ECO:0000256" key="1">
    <source>
        <dbReference type="ARBA" id="ARBA00022676"/>
    </source>
</evidence>
<dbReference type="Pfam" id="PF01501">
    <property type="entry name" value="Glyco_transf_8"/>
    <property type="match status" value="1"/>
</dbReference>
<dbReference type="PANTHER" id="PTHR13778:SF47">
    <property type="entry name" value="LIPOPOLYSACCHARIDE 1,3-GALACTOSYLTRANSFERASE"/>
    <property type="match status" value="1"/>
</dbReference>
<evidence type="ECO:0000313" key="5">
    <source>
        <dbReference type="Proteomes" id="UP000323917"/>
    </source>
</evidence>
<keyword evidence="1" id="KW-0328">Glycosyltransferase</keyword>
<dbReference type="InterPro" id="IPR029044">
    <property type="entry name" value="Nucleotide-diphossugar_trans"/>
</dbReference>
<keyword evidence="2" id="KW-0808">Transferase</keyword>
<proteinExistence type="predicted"/>
<dbReference type="GO" id="GO:0046872">
    <property type="term" value="F:metal ion binding"/>
    <property type="evidence" value="ECO:0007669"/>
    <property type="project" value="UniProtKB-KW"/>
</dbReference>
<evidence type="ECO:0000313" key="4">
    <source>
        <dbReference type="EMBL" id="QEG34817.1"/>
    </source>
</evidence>
<evidence type="ECO:0000256" key="2">
    <source>
        <dbReference type="ARBA" id="ARBA00022679"/>
    </source>
</evidence>
<gene>
    <name evidence="4" type="primary">gspA</name>
    <name evidence="4" type="ORF">Pr1d_21020</name>
</gene>